<feature type="chain" id="PRO_5015596547" description="DUF3575 domain-containing protein" evidence="1">
    <location>
        <begin position="19"/>
        <end position="189"/>
    </location>
</feature>
<evidence type="ECO:0000313" key="3">
    <source>
        <dbReference type="Proteomes" id="UP000239522"/>
    </source>
</evidence>
<evidence type="ECO:0008006" key="4">
    <source>
        <dbReference type="Google" id="ProtNLM"/>
    </source>
</evidence>
<sequence>MKKIVLFILLFTTTISFAQEKEETYPQDINKKYEIKLNAFSLIVFSSLDVSYEYLLNKDSSFGVGVFYNFNDVNDNLYYPKKFSITPYYRWFFSETRFARGFFVEGFGMLNTYKDDYYYDYIGNYNPNQPIKETDFALGVSVGGKFIIKSGFTAEIYGGVGRNLFNNDNNSPLDNDLITRGGISLGYRF</sequence>
<dbReference type="EMBL" id="MQUA01000014">
    <property type="protein sequence ID" value="PQB03235.1"/>
    <property type="molecule type" value="Genomic_DNA"/>
</dbReference>
<feature type="signal peptide" evidence="1">
    <location>
        <begin position="1"/>
        <end position="18"/>
    </location>
</feature>
<dbReference type="RefSeq" id="WP_104811168.1">
    <property type="nucleotide sequence ID" value="NZ_MQUA01000014.1"/>
</dbReference>
<name>A0A2S7KKT7_9FLAO</name>
<comment type="caution">
    <text evidence="2">The sequence shown here is derived from an EMBL/GenBank/DDBJ whole genome shotgun (WGS) entry which is preliminary data.</text>
</comment>
<dbReference type="AlphaFoldDB" id="A0A2S7KKT7"/>
<keyword evidence="3" id="KW-1185">Reference proteome</keyword>
<evidence type="ECO:0000313" key="2">
    <source>
        <dbReference type="EMBL" id="PQB03235.1"/>
    </source>
</evidence>
<organism evidence="2 3">
    <name type="scientific">Polaribacter filamentus</name>
    <dbReference type="NCBI Taxonomy" id="53483"/>
    <lineage>
        <taxon>Bacteria</taxon>
        <taxon>Pseudomonadati</taxon>
        <taxon>Bacteroidota</taxon>
        <taxon>Flavobacteriia</taxon>
        <taxon>Flavobacteriales</taxon>
        <taxon>Flavobacteriaceae</taxon>
    </lineage>
</organism>
<evidence type="ECO:0000256" key="1">
    <source>
        <dbReference type="SAM" id="SignalP"/>
    </source>
</evidence>
<reference evidence="2 3" key="1">
    <citation type="submission" date="2016-11" db="EMBL/GenBank/DDBJ databases">
        <title>Trade-off between light-utilization and light-protection in marine flavobacteria.</title>
        <authorList>
            <person name="Kumagai Y."/>
        </authorList>
    </citation>
    <scope>NUCLEOTIDE SEQUENCE [LARGE SCALE GENOMIC DNA]</scope>
    <source>
        <strain evidence="2 3">ATCC 700397</strain>
    </source>
</reference>
<accession>A0A2S7KKT7</accession>
<protein>
    <recommendedName>
        <fullName evidence="4">DUF3575 domain-containing protein</fullName>
    </recommendedName>
</protein>
<dbReference type="Proteomes" id="UP000239522">
    <property type="component" value="Unassembled WGS sequence"/>
</dbReference>
<gene>
    <name evidence="2" type="ORF">BST83_18160</name>
</gene>
<proteinExistence type="predicted"/>
<keyword evidence="1" id="KW-0732">Signal</keyword>
<dbReference type="OrthoDB" id="768080at2"/>